<comment type="catalytic activity">
    <reaction evidence="7">
        <text>NAD(+) + H2O = ADP-D-ribose + nicotinamide + H(+)</text>
        <dbReference type="Rhea" id="RHEA:16301"/>
        <dbReference type="ChEBI" id="CHEBI:15377"/>
        <dbReference type="ChEBI" id="CHEBI:15378"/>
        <dbReference type="ChEBI" id="CHEBI:17154"/>
        <dbReference type="ChEBI" id="CHEBI:57540"/>
        <dbReference type="ChEBI" id="CHEBI:57967"/>
        <dbReference type="EC" id="3.2.2.6"/>
    </reaction>
    <physiologicalReaction direction="left-to-right" evidence="7">
        <dbReference type="Rhea" id="RHEA:16302"/>
    </physiologicalReaction>
</comment>
<dbReference type="EC" id="3.2.2.6" evidence="1"/>
<evidence type="ECO:0000256" key="2">
    <source>
        <dbReference type="ARBA" id="ARBA00022614"/>
    </source>
</evidence>
<evidence type="ECO:0000256" key="5">
    <source>
        <dbReference type="ARBA" id="ARBA00022821"/>
    </source>
</evidence>
<feature type="domain" description="TIR" evidence="8">
    <location>
        <begin position="1"/>
        <end position="117"/>
    </location>
</feature>
<dbReference type="GeneID" id="132800178"/>
<protein>
    <recommendedName>
        <fullName evidence="1">ADP-ribosyl cyclase/cyclic ADP-ribose hydrolase</fullName>
        <ecNumber evidence="1">3.2.2.6</ecNumber>
    </recommendedName>
</protein>
<dbReference type="Pfam" id="PF00931">
    <property type="entry name" value="NB-ARC"/>
    <property type="match status" value="1"/>
</dbReference>
<keyword evidence="3" id="KW-0677">Repeat</keyword>
<evidence type="ECO:0000256" key="1">
    <source>
        <dbReference type="ARBA" id="ARBA00011982"/>
    </source>
</evidence>
<dbReference type="Gene3D" id="3.80.10.10">
    <property type="entry name" value="Ribonuclease Inhibitor"/>
    <property type="match status" value="2"/>
</dbReference>
<dbReference type="InterPro" id="IPR042197">
    <property type="entry name" value="Apaf_helical"/>
</dbReference>
<dbReference type="SUPFAM" id="SSF52200">
    <property type="entry name" value="Toll/Interleukin receptor TIR domain"/>
    <property type="match status" value="1"/>
</dbReference>
<keyword evidence="5" id="KW-0611">Plant defense</keyword>
<dbReference type="Pfam" id="PF23282">
    <property type="entry name" value="WHD_ROQ1"/>
    <property type="match status" value="1"/>
</dbReference>
<accession>A0ABM3ZXJ2</accession>
<dbReference type="InterPro" id="IPR002182">
    <property type="entry name" value="NB-ARC"/>
</dbReference>
<gene>
    <name evidence="10" type="primary">LOC132800178</name>
</gene>
<keyword evidence="9" id="KW-1185">Reference proteome</keyword>
<dbReference type="Pfam" id="PF01582">
    <property type="entry name" value="TIR"/>
    <property type="match status" value="1"/>
</dbReference>
<dbReference type="SUPFAM" id="SSF52540">
    <property type="entry name" value="P-loop containing nucleoside triphosphate hydrolases"/>
    <property type="match status" value="1"/>
</dbReference>
<evidence type="ECO:0000256" key="4">
    <source>
        <dbReference type="ARBA" id="ARBA00022801"/>
    </source>
</evidence>
<keyword evidence="6" id="KW-0520">NAD</keyword>
<organism evidence="9 10">
    <name type="scientific">Ziziphus jujuba</name>
    <name type="common">Chinese jujube</name>
    <name type="synonym">Ziziphus sativa</name>
    <dbReference type="NCBI Taxonomy" id="326968"/>
    <lineage>
        <taxon>Eukaryota</taxon>
        <taxon>Viridiplantae</taxon>
        <taxon>Streptophyta</taxon>
        <taxon>Embryophyta</taxon>
        <taxon>Tracheophyta</taxon>
        <taxon>Spermatophyta</taxon>
        <taxon>Magnoliopsida</taxon>
        <taxon>eudicotyledons</taxon>
        <taxon>Gunneridae</taxon>
        <taxon>Pentapetalae</taxon>
        <taxon>rosids</taxon>
        <taxon>fabids</taxon>
        <taxon>Rosales</taxon>
        <taxon>Rhamnaceae</taxon>
        <taxon>Paliureae</taxon>
        <taxon>Ziziphus</taxon>
    </lineage>
</organism>
<reference evidence="10" key="1">
    <citation type="submission" date="2025-08" db="UniProtKB">
        <authorList>
            <consortium name="RefSeq"/>
        </authorList>
    </citation>
    <scope>IDENTIFICATION</scope>
    <source>
        <tissue evidence="10">Seedling</tissue>
    </source>
</reference>
<evidence type="ECO:0000256" key="6">
    <source>
        <dbReference type="ARBA" id="ARBA00023027"/>
    </source>
</evidence>
<dbReference type="Pfam" id="PF20160">
    <property type="entry name" value="C-JID"/>
    <property type="match status" value="1"/>
</dbReference>
<dbReference type="SMART" id="SM00255">
    <property type="entry name" value="TIR"/>
    <property type="match status" value="1"/>
</dbReference>
<evidence type="ECO:0000313" key="10">
    <source>
        <dbReference type="RefSeq" id="XP_060669191.1"/>
    </source>
</evidence>
<proteinExistence type="predicted"/>
<evidence type="ECO:0000313" key="9">
    <source>
        <dbReference type="Proteomes" id="UP001652623"/>
    </source>
</evidence>
<dbReference type="InterPro" id="IPR000157">
    <property type="entry name" value="TIR_dom"/>
</dbReference>
<dbReference type="InterPro" id="IPR045344">
    <property type="entry name" value="C-JID"/>
</dbReference>
<keyword evidence="4" id="KW-0378">Hydrolase</keyword>
<evidence type="ECO:0000259" key="8">
    <source>
        <dbReference type="PROSITE" id="PS50104"/>
    </source>
</evidence>
<dbReference type="InterPro" id="IPR044974">
    <property type="entry name" value="Disease_R_plants"/>
</dbReference>
<dbReference type="InterPro" id="IPR058546">
    <property type="entry name" value="RPS4B/Roq1-like_LRR"/>
</dbReference>
<dbReference type="PANTHER" id="PTHR11017:SF559">
    <property type="entry name" value="DISEASE RESISTANCE PROTEIN CHL1"/>
    <property type="match status" value="1"/>
</dbReference>
<dbReference type="PANTHER" id="PTHR11017">
    <property type="entry name" value="LEUCINE-RICH REPEAT-CONTAINING PROTEIN"/>
    <property type="match status" value="1"/>
</dbReference>
<evidence type="ECO:0000256" key="3">
    <source>
        <dbReference type="ARBA" id="ARBA00022737"/>
    </source>
</evidence>
<dbReference type="InterPro" id="IPR058192">
    <property type="entry name" value="WHD_ROQ1-like"/>
</dbReference>
<dbReference type="InterPro" id="IPR035897">
    <property type="entry name" value="Toll_tir_struct_dom_sf"/>
</dbReference>
<dbReference type="Proteomes" id="UP001652623">
    <property type="component" value="Chromosome 12"/>
</dbReference>
<dbReference type="Pfam" id="PF23286">
    <property type="entry name" value="LRR_13"/>
    <property type="match status" value="1"/>
</dbReference>
<name>A0ABM3ZXJ2_ZIZJJ</name>
<dbReference type="InterPro" id="IPR032675">
    <property type="entry name" value="LRR_dom_sf"/>
</dbReference>
<dbReference type="InterPro" id="IPR027417">
    <property type="entry name" value="P-loop_NTPase"/>
</dbReference>
<keyword evidence="2" id="KW-0433">Leucine-rich repeat</keyword>
<dbReference type="Gene3D" id="3.40.50.300">
    <property type="entry name" value="P-loop containing nucleotide triphosphate hydrolases"/>
    <property type="match status" value="1"/>
</dbReference>
<dbReference type="SUPFAM" id="SSF52058">
    <property type="entry name" value="L domain-like"/>
    <property type="match status" value="1"/>
</dbReference>
<dbReference type="PROSITE" id="PS50104">
    <property type="entry name" value="TIR"/>
    <property type="match status" value="1"/>
</dbReference>
<dbReference type="Gene3D" id="3.40.50.10140">
    <property type="entry name" value="Toll/interleukin-1 receptor homology (TIR) domain"/>
    <property type="match status" value="1"/>
</dbReference>
<sequence>MGIQESRFAIVVFSEKYATSSWCLNEVAKIVKYCNLDRRRTIIPIFYHVEPNHVRNQTGTFGEPFTGKHKDQNVDTVNKWRNALTQVADIEPRWEVKQGRHESDVIQEIVNKIFKELYERASNDLVGMDSRIKKIQSLVDECQSHDVCTIGIWGMAGIGKTTLARWFFQSMFDKFEASAFIGNVREEYEKNGMVHLQKRLLKILLSDDEDIHDDHMVTNILSQRLRSKKVLIILDDVDKPEQIASLVGNWKNHYDWLGRGSRVFVTTRDKHLVVNYGQDYIYKVDKLNDDEALKLLHQRAFDKNSNLDEYRELSIQVVEYANGHPLTLEVLGPYLKAKTVDAWSNILAELKKHPNDEPIHRARRVSYNGLDEWTKKIFLDIACFFKGEDLYRVKKILDSCTFYPTSGVKVLIEKCFITIASDKLWMHDLLQEFGHEIVRQESIDVLGKRSRLWNHKDARYVLEKYEGTKAVEGIFLNLPENEELQLSEEKKMLEMTKLRLLKIHNVPNFSQCGYLSNELRVLDWHQYPLNYMPSSFQPKNLVELNTSDSCIERLWDQETTLRLEKLIVLNLSNCEYLVETPDFSRVPSLERLILEGCKRLSKIHPTIEKLKQVMLLNLKGCESLDSLPQGICFNFLETFILSGCTKLDRFPEIVGDTSHLSQLYLDGTAIKELPTSAERLSSLILLDLRECKNLLSLPDFICSFTSLENLNISGCSLIDQLPENIGSLEKLEKLDACRTAIRKAPSSILPESFSSLSSLTCLSLAECNLEEGAIPEDIGCLTLLERLELSGNNFMSLSDSISQLSNLRRFSVDNCRKLGSLPKLPLNVKHVQANDCPILNDHMTIWPSDEGFSFIDCRNSVKAEGCLTHHPLPMPEEHIATLFPKFIKDQIYHGGNLELRFPCARIPDWCIHMSSGSSKRIRLPEKDSNETWLGFALFIVFLIKKQENFHDGRYNTFCKFYTGEGCLQNPLEIESFNGFKVGSYGLCVYVPKTRFGNQLDRASHIEASISTDRSDVEVLECGLHVIFNKDVAKFTQDLVDTSNEHLNLTSIKHYKHILEKASELERSGDIHELQHDSSPRKQVFGTLHPTSQLRIDLNALLSRIFFEGSLYTRNLPIPFSFPIVGFVSGWFFHQSAGCNVVCYLPANILDDKSWIGLSLYATLKMSPSDSLKNYSDSKIAPPLLHIDLHSHGSSISHIKTLDNLPIMPHSQQPFLFHVPRVYFEEHQLNRCWGISVLFRTSIPNVEVERCGIRAIYEKDLGNVIEMINECQLGYADDEQLCYQAYEMLVESIIDTFQFVKPETKEQEMPIHSSYSSQRFN</sequence>
<dbReference type="RefSeq" id="XP_060669191.1">
    <property type="nucleotide sequence ID" value="XM_060813208.1"/>
</dbReference>
<dbReference type="PRINTS" id="PR00364">
    <property type="entry name" value="DISEASERSIST"/>
</dbReference>
<evidence type="ECO:0000256" key="7">
    <source>
        <dbReference type="ARBA" id="ARBA00047304"/>
    </source>
</evidence>
<dbReference type="Gene3D" id="1.10.8.430">
    <property type="entry name" value="Helical domain of apoptotic protease-activating factors"/>
    <property type="match status" value="1"/>
</dbReference>